<keyword evidence="5" id="KW-0833">Ubl conjugation pathway</keyword>
<proteinExistence type="inferred from homology"/>
<evidence type="ECO:0000256" key="7">
    <source>
        <dbReference type="ARBA" id="ARBA00022807"/>
    </source>
</evidence>
<dbReference type="AlphaFoldDB" id="A0AAN7UWJ5"/>
<dbReference type="GO" id="GO:0016579">
    <property type="term" value="P:protein deubiquitination"/>
    <property type="evidence" value="ECO:0007669"/>
    <property type="project" value="TreeGrafter"/>
</dbReference>
<dbReference type="Proteomes" id="UP001305414">
    <property type="component" value="Unassembled WGS sequence"/>
</dbReference>
<feature type="domain" description="UCH catalytic" evidence="9">
    <location>
        <begin position="1"/>
        <end position="129"/>
    </location>
</feature>
<dbReference type="EC" id="3.4.19.12" evidence="3"/>
<dbReference type="Pfam" id="PF01088">
    <property type="entry name" value="Peptidase_C12"/>
    <property type="match status" value="1"/>
</dbReference>
<dbReference type="Gene3D" id="3.40.532.10">
    <property type="entry name" value="Peptidase C12, ubiquitin carboxyl-terminal hydrolase"/>
    <property type="match status" value="1"/>
</dbReference>
<evidence type="ECO:0000256" key="3">
    <source>
        <dbReference type="ARBA" id="ARBA00012759"/>
    </source>
</evidence>
<gene>
    <name evidence="10" type="ORF">RRF57_008158</name>
</gene>
<dbReference type="GO" id="GO:0006511">
    <property type="term" value="P:ubiquitin-dependent protein catabolic process"/>
    <property type="evidence" value="ECO:0007669"/>
    <property type="project" value="InterPro"/>
</dbReference>
<protein>
    <recommendedName>
        <fullName evidence="3">ubiquitinyl hydrolase 1</fullName>
        <ecNumber evidence="3">3.4.19.12</ecNumber>
    </recommendedName>
</protein>
<evidence type="ECO:0000256" key="1">
    <source>
        <dbReference type="ARBA" id="ARBA00000707"/>
    </source>
</evidence>
<comment type="caution">
    <text evidence="10">The sequence shown here is derived from an EMBL/GenBank/DDBJ whole genome shotgun (WGS) entry which is preliminary data.</text>
</comment>
<comment type="similarity">
    <text evidence="2 8">Belongs to the peptidase C12 family.</text>
</comment>
<dbReference type="InterPro" id="IPR001578">
    <property type="entry name" value="Peptidase_C12_UCH"/>
</dbReference>
<dbReference type="GO" id="GO:0005737">
    <property type="term" value="C:cytoplasm"/>
    <property type="evidence" value="ECO:0007669"/>
    <property type="project" value="TreeGrafter"/>
</dbReference>
<evidence type="ECO:0000256" key="5">
    <source>
        <dbReference type="ARBA" id="ARBA00022786"/>
    </source>
</evidence>
<evidence type="ECO:0000256" key="8">
    <source>
        <dbReference type="PROSITE-ProRule" id="PRU01393"/>
    </source>
</evidence>
<dbReference type="GO" id="GO:0004843">
    <property type="term" value="F:cysteine-type deubiquitinase activity"/>
    <property type="evidence" value="ECO:0007669"/>
    <property type="project" value="UniProtKB-EC"/>
</dbReference>
<comment type="caution">
    <text evidence="8">Lacks conserved residue(s) required for the propagation of feature annotation.</text>
</comment>
<dbReference type="PROSITE" id="PS52048">
    <property type="entry name" value="UCH_DOMAIN"/>
    <property type="match status" value="1"/>
</dbReference>
<name>A0AAN7UWJ5_9PEZI</name>
<dbReference type="EMBL" id="JAWHQM010000025">
    <property type="protein sequence ID" value="KAK5632444.1"/>
    <property type="molecule type" value="Genomic_DNA"/>
</dbReference>
<evidence type="ECO:0000313" key="10">
    <source>
        <dbReference type="EMBL" id="KAK5632444.1"/>
    </source>
</evidence>
<reference evidence="10 11" key="1">
    <citation type="submission" date="2023-10" db="EMBL/GenBank/DDBJ databases">
        <title>Draft genome sequence of Xylaria bambusicola isolate GMP-LS, the root and basal stem rot pathogen of sugarcane in Indonesia.</title>
        <authorList>
            <person name="Selvaraj P."/>
            <person name="Muralishankar V."/>
            <person name="Muruganantham S."/>
            <person name="Sp S."/>
            <person name="Haryani S."/>
            <person name="Lau K.J.X."/>
            <person name="Naqvi N.I."/>
        </authorList>
    </citation>
    <scope>NUCLEOTIDE SEQUENCE [LARGE SCALE GENOMIC DNA]</scope>
    <source>
        <strain evidence="10">GMP-LS</strain>
    </source>
</reference>
<dbReference type="PANTHER" id="PTHR10589">
    <property type="entry name" value="UBIQUITIN CARBOXYL-TERMINAL HYDROLASE"/>
    <property type="match status" value="1"/>
</dbReference>
<comment type="catalytic activity">
    <reaction evidence="1">
        <text>Thiol-dependent hydrolysis of ester, thioester, amide, peptide and isopeptide bonds formed by the C-terminal Gly of ubiquitin (a 76-residue protein attached to proteins as an intracellular targeting signal).</text>
        <dbReference type="EC" id="3.4.19.12"/>
    </reaction>
</comment>
<accession>A0AAN7UWJ5</accession>
<organism evidence="10 11">
    <name type="scientific">Xylaria bambusicola</name>
    <dbReference type="NCBI Taxonomy" id="326684"/>
    <lineage>
        <taxon>Eukaryota</taxon>
        <taxon>Fungi</taxon>
        <taxon>Dikarya</taxon>
        <taxon>Ascomycota</taxon>
        <taxon>Pezizomycotina</taxon>
        <taxon>Sordariomycetes</taxon>
        <taxon>Xylariomycetidae</taxon>
        <taxon>Xylariales</taxon>
        <taxon>Xylariaceae</taxon>
        <taxon>Xylaria</taxon>
    </lineage>
</organism>
<sequence length="136" mass="14573">MLSSLEPSSHVARLIEHCAPLNSAQRIAALESDSELAEAHASVGMRGNTAPPEDITVEPHFAYMTFVKSHKTGRLYQLEGCRQAPVDLDCVLGEDEDMLSEKALDAVKKFVQEAGKGVEVGYSALALSVTEGGEES</sequence>
<evidence type="ECO:0000259" key="9">
    <source>
        <dbReference type="PROSITE" id="PS52048"/>
    </source>
</evidence>
<keyword evidence="6" id="KW-0378">Hydrolase</keyword>
<dbReference type="SUPFAM" id="SSF54001">
    <property type="entry name" value="Cysteine proteinases"/>
    <property type="match status" value="1"/>
</dbReference>
<keyword evidence="11" id="KW-1185">Reference proteome</keyword>
<dbReference type="InterPro" id="IPR036959">
    <property type="entry name" value="Peptidase_C12_UCH_sf"/>
</dbReference>
<evidence type="ECO:0000256" key="6">
    <source>
        <dbReference type="ARBA" id="ARBA00022801"/>
    </source>
</evidence>
<keyword evidence="7" id="KW-0788">Thiol protease</keyword>
<evidence type="ECO:0000256" key="4">
    <source>
        <dbReference type="ARBA" id="ARBA00022670"/>
    </source>
</evidence>
<evidence type="ECO:0000256" key="2">
    <source>
        <dbReference type="ARBA" id="ARBA00009326"/>
    </source>
</evidence>
<dbReference type="InterPro" id="IPR038765">
    <property type="entry name" value="Papain-like_cys_pep_sf"/>
</dbReference>
<evidence type="ECO:0000313" key="11">
    <source>
        <dbReference type="Proteomes" id="UP001305414"/>
    </source>
</evidence>
<dbReference type="PANTHER" id="PTHR10589:SF17">
    <property type="entry name" value="UBIQUITIN CARBOXYL-TERMINAL HYDROLASE"/>
    <property type="match status" value="1"/>
</dbReference>
<keyword evidence="4" id="KW-0645">Protease</keyword>